<comment type="similarity">
    <text evidence="2 7">Belongs to the UDP-glucose/GDP-mannose dehydrogenase family.</text>
</comment>
<keyword evidence="10" id="KW-1185">Reference proteome</keyword>
<feature type="domain" description="UDP-glucose/GDP-mannose dehydrogenase C-terminal" evidence="8">
    <location>
        <begin position="334"/>
        <end position="449"/>
    </location>
</feature>
<dbReference type="Gene3D" id="3.40.50.720">
    <property type="entry name" value="NAD(P)-binding Rossmann-like Domain"/>
    <property type="match status" value="2"/>
</dbReference>
<dbReference type="Pfam" id="PF03721">
    <property type="entry name" value="UDPG_MGDP_dh_N"/>
    <property type="match status" value="1"/>
</dbReference>
<evidence type="ECO:0000256" key="4">
    <source>
        <dbReference type="ARBA" id="ARBA00023002"/>
    </source>
</evidence>
<organism evidence="9 10">
    <name type="scientific">Autumnicola edwardsiae</name>
    <dbReference type="NCBI Taxonomy" id="3075594"/>
    <lineage>
        <taxon>Bacteria</taxon>
        <taxon>Pseudomonadati</taxon>
        <taxon>Bacteroidota</taxon>
        <taxon>Flavobacteriia</taxon>
        <taxon>Flavobacteriales</taxon>
        <taxon>Flavobacteriaceae</taxon>
        <taxon>Autumnicola</taxon>
    </lineage>
</organism>
<dbReference type="PANTHER" id="PTHR11374">
    <property type="entry name" value="UDP-GLUCOSE DEHYDROGENASE/UDP-MANNAC DEHYDROGENASE"/>
    <property type="match status" value="1"/>
</dbReference>
<reference evidence="9 10" key="1">
    <citation type="submission" date="2023-09" db="EMBL/GenBank/DDBJ databases">
        <authorList>
            <person name="Rey-Velasco X."/>
        </authorList>
    </citation>
    <scope>NUCLEOTIDE SEQUENCE [LARGE SCALE GENOMIC DNA]</scope>
    <source>
        <strain evidence="9 10">F297</strain>
    </source>
</reference>
<sequence>MKVKNICCIGAGYVGGPTMAVIAQKCPEINVTVVDINEDRIAAWNNEDVEKIPVYEPGLPAVVKEARGKNLFFSTNVDAAIDAAELIFISVNTPTKTYGIGKGMAADLKWIELCARQIARVSRTDKIIVEKSTLPVRTAAALREILDNTGNGVKYQILSNPEFLAEGTAIQDLLNPDRVLIGGDVQSTEGQEAISALSGIYEKWVPKSKILTTNVWSSELSKLTANAFLAQRVSSINAMSELCEVTGADVTEVAKAIGMDSRIGSKFLNSSVGFGGSCFQKDILNLVYIAQSFGLKEVAEYWEQVIIMNDYQKKRFAANIIQTLYNTVSGKKITILGWAFKKDTNDTRESAAIYVVDHLLNEEANITVYDPKVQSEQIFSDLDYLKSRSKEANRSNLKVVHDPYEACKNSHAIAVLTEWEEFKGYDWERIYQNMLKPAFVFDGRNLLDIQELIKIGFVPKGVGKPEFMESFAAKPAMVG</sequence>
<accession>A0ABU3CZ20</accession>
<evidence type="ECO:0000313" key="9">
    <source>
        <dbReference type="EMBL" id="MDT0651618.1"/>
    </source>
</evidence>
<dbReference type="InterPro" id="IPR036291">
    <property type="entry name" value="NAD(P)-bd_dom_sf"/>
</dbReference>
<dbReference type="Pfam" id="PF00984">
    <property type="entry name" value="UDPG_MGDP_dh"/>
    <property type="match status" value="1"/>
</dbReference>
<dbReference type="SUPFAM" id="SSF48179">
    <property type="entry name" value="6-phosphogluconate dehydrogenase C-terminal domain-like"/>
    <property type="match status" value="1"/>
</dbReference>
<dbReference type="Gene3D" id="1.20.5.100">
    <property type="entry name" value="Cytochrome c1, transmembrane anchor, C-terminal"/>
    <property type="match status" value="1"/>
</dbReference>
<evidence type="ECO:0000256" key="3">
    <source>
        <dbReference type="ARBA" id="ARBA00012954"/>
    </source>
</evidence>
<dbReference type="SMART" id="SM00984">
    <property type="entry name" value="UDPG_MGDP_dh_C"/>
    <property type="match status" value="1"/>
</dbReference>
<dbReference type="EC" id="1.1.1.22" evidence="3"/>
<name>A0ABU3CZ20_9FLAO</name>
<dbReference type="InterPro" id="IPR017476">
    <property type="entry name" value="UDP-Glc/GDP-Man"/>
</dbReference>
<evidence type="ECO:0000256" key="2">
    <source>
        <dbReference type="ARBA" id="ARBA00006601"/>
    </source>
</evidence>
<dbReference type="EMBL" id="JAVRHP010000141">
    <property type="protein sequence ID" value="MDT0651618.1"/>
    <property type="molecule type" value="Genomic_DNA"/>
</dbReference>
<evidence type="ECO:0000256" key="7">
    <source>
        <dbReference type="PIRNR" id="PIRNR000124"/>
    </source>
</evidence>
<dbReference type="Proteomes" id="UP001248819">
    <property type="component" value="Unassembled WGS sequence"/>
</dbReference>
<evidence type="ECO:0000256" key="6">
    <source>
        <dbReference type="ARBA" id="ARBA00047473"/>
    </source>
</evidence>
<comment type="catalytic activity">
    <reaction evidence="6">
        <text>UDP-alpha-D-glucose + 2 NAD(+) + H2O = UDP-alpha-D-glucuronate + 2 NADH + 3 H(+)</text>
        <dbReference type="Rhea" id="RHEA:23596"/>
        <dbReference type="ChEBI" id="CHEBI:15377"/>
        <dbReference type="ChEBI" id="CHEBI:15378"/>
        <dbReference type="ChEBI" id="CHEBI:57540"/>
        <dbReference type="ChEBI" id="CHEBI:57945"/>
        <dbReference type="ChEBI" id="CHEBI:58052"/>
        <dbReference type="ChEBI" id="CHEBI:58885"/>
        <dbReference type="EC" id="1.1.1.22"/>
    </reaction>
</comment>
<evidence type="ECO:0000256" key="5">
    <source>
        <dbReference type="ARBA" id="ARBA00023027"/>
    </source>
</evidence>
<dbReference type="Pfam" id="PF03720">
    <property type="entry name" value="UDPG_MGDP_dh_C"/>
    <property type="match status" value="1"/>
</dbReference>
<keyword evidence="4" id="KW-0560">Oxidoreductase</keyword>
<protein>
    <recommendedName>
        <fullName evidence="3">UDP-glucose 6-dehydrogenase</fullName>
        <ecNumber evidence="3">1.1.1.22</ecNumber>
    </recommendedName>
</protein>
<keyword evidence="5" id="KW-0520">NAD</keyword>
<dbReference type="PIRSF" id="PIRSF500133">
    <property type="entry name" value="UDPglc_DH_euk"/>
    <property type="match status" value="1"/>
</dbReference>
<dbReference type="InterPro" id="IPR008927">
    <property type="entry name" value="6-PGluconate_DH-like_C_sf"/>
</dbReference>
<dbReference type="PIRSF" id="PIRSF000124">
    <property type="entry name" value="UDPglc_GDPman_dh"/>
    <property type="match status" value="1"/>
</dbReference>
<dbReference type="NCBIfam" id="TIGR03026">
    <property type="entry name" value="NDP-sugDHase"/>
    <property type="match status" value="1"/>
</dbReference>
<comment type="caution">
    <text evidence="9">The sequence shown here is derived from an EMBL/GenBank/DDBJ whole genome shotgun (WGS) entry which is preliminary data.</text>
</comment>
<proteinExistence type="inferred from homology"/>
<evidence type="ECO:0000256" key="1">
    <source>
        <dbReference type="ARBA" id="ARBA00004701"/>
    </source>
</evidence>
<dbReference type="InterPro" id="IPR014026">
    <property type="entry name" value="UDP-Glc/GDP-Man_DH_dimer"/>
</dbReference>
<comment type="pathway">
    <text evidence="1">Nucleotide-sugar biosynthesis; UDP-alpha-D-glucuronate biosynthesis; UDP-alpha-D-glucuronate from UDP-alpha-D-glucose: step 1/1.</text>
</comment>
<gene>
    <name evidence="9" type="ORF">RM529_15795</name>
</gene>
<dbReference type="RefSeq" id="WP_311485714.1">
    <property type="nucleotide sequence ID" value="NZ_JAVRHP010000141.1"/>
</dbReference>
<dbReference type="SUPFAM" id="SSF52413">
    <property type="entry name" value="UDP-glucose/GDP-mannose dehydrogenase C-terminal domain"/>
    <property type="match status" value="1"/>
</dbReference>
<dbReference type="InterPro" id="IPR036220">
    <property type="entry name" value="UDP-Glc/GDP-Man_DH_C_sf"/>
</dbReference>
<evidence type="ECO:0000313" key="10">
    <source>
        <dbReference type="Proteomes" id="UP001248819"/>
    </source>
</evidence>
<dbReference type="PANTHER" id="PTHR11374:SF3">
    <property type="entry name" value="UDP-GLUCOSE 6-DEHYDROGENASE"/>
    <property type="match status" value="1"/>
</dbReference>
<dbReference type="InterPro" id="IPR028356">
    <property type="entry name" value="UDPglc_DH_euk"/>
</dbReference>
<dbReference type="SUPFAM" id="SSF51735">
    <property type="entry name" value="NAD(P)-binding Rossmann-fold domains"/>
    <property type="match status" value="1"/>
</dbReference>
<evidence type="ECO:0000259" key="8">
    <source>
        <dbReference type="SMART" id="SM00984"/>
    </source>
</evidence>
<dbReference type="InterPro" id="IPR001732">
    <property type="entry name" value="UDP-Glc/GDP-Man_DH_N"/>
</dbReference>
<dbReference type="InterPro" id="IPR014027">
    <property type="entry name" value="UDP-Glc/GDP-Man_DH_C"/>
</dbReference>